<dbReference type="SUPFAM" id="SSF53850">
    <property type="entry name" value="Periplasmic binding protein-like II"/>
    <property type="match status" value="1"/>
</dbReference>
<dbReference type="Gene3D" id="3.10.105.10">
    <property type="entry name" value="Dipeptide-binding Protein, Domain 3"/>
    <property type="match status" value="1"/>
</dbReference>
<dbReference type="InterPro" id="IPR039424">
    <property type="entry name" value="SBP_5"/>
</dbReference>
<reference evidence="4 5" key="1">
    <citation type="submission" date="2024-09" db="EMBL/GenBank/DDBJ databases">
        <authorList>
            <person name="Sun Q."/>
            <person name="Mori K."/>
        </authorList>
    </citation>
    <scope>NUCLEOTIDE SEQUENCE [LARGE SCALE GENOMIC DNA]</scope>
    <source>
        <strain evidence="4 5">TISTR 2452</strain>
    </source>
</reference>
<evidence type="ECO:0000313" key="5">
    <source>
        <dbReference type="Proteomes" id="UP001589747"/>
    </source>
</evidence>
<dbReference type="RefSeq" id="WP_377497213.1">
    <property type="nucleotide sequence ID" value="NZ_JBHMDO010000033.1"/>
</dbReference>
<dbReference type="PANTHER" id="PTHR30290:SF72">
    <property type="entry name" value="HTH-TYPE TRANSCRIPTIONAL REGULATOR SGRR"/>
    <property type="match status" value="1"/>
</dbReference>
<dbReference type="Gene3D" id="3.40.190.10">
    <property type="entry name" value="Periplasmic binding protein-like II"/>
    <property type="match status" value="1"/>
</dbReference>
<feature type="domain" description="Transcriptional regulator SgrR N-terminal HTH" evidence="3">
    <location>
        <begin position="5"/>
        <end position="105"/>
    </location>
</feature>
<gene>
    <name evidence="4" type="ORF">ACFFSY_19750</name>
</gene>
<sequence>MVQEERYIRLFEWCTDHHGSSEEHEITLDDLASLWCCSRRNVKLIIRRMEDEGLIRWQAGLGRGHRSRIVFHMELESYVFDLAVKLASAGAYKSAIELLEHNGRHTGANRRFMEWLSGRFGFRQEGGGAAGTDVLRLPIYRSVITLDPADAFYVFDSHLIRQVFDRLVRYDIETGRIVPGIAHAWKADEDGKTWTFFLRKGVRFHHGRELTSDDVAFSIERQRALRQDNWLFRSLVRVEQVGPWIVRFRLRKSNFMLPRLLCSTSMSIVPRELISSNPDFWRMPVGSGPFRLAVWSDDRIVLEAHAEYFEGRPHLDLVELILLPDDLPITARSRNWGQLLMDHELVEKPPETGWVRKEKLWMGCTVLAWNMRTRGPHRHPAFRRAVDHLLDREGMLRLAAVPRGVPASGFSVPRIDEQAADAHDPALAEGYLKEAGYAGEPITLVTYSIHEKDAEWIRARCAEAGLPVHIRLETWQSIRRPGATADESCLLYGVGLGDGEADVIETYEQPNGFIPAYMEQGMKTWVSEQIDLALSEPNEDERSRVLAGIEQRLREEAHILFLLHKKLTTYIHPAVKGVRFNSLGWIDFNRIWLDPTEETGLH</sequence>
<evidence type="ECO:0000313" key="4">
    <source>
        <dbReference type="EMBL" id="MFB9328169.1"/>
    </source>
</evidence>
<organism evidence="4 5">
    <name type="scientific">Paenibacillus aurantiacus</name>
    <dbReference type="NCBI Taxonomy" id="1936118"/>
    <lineage>
        <taxon>Bacteria</taxon>
        <taxon>Bacillati</taxon>
        <taxon>Bacillota</taxon>
        <taxon>Bacilli</taxon>
        <taxon>Bacillales</taxon>
        <taxon>Paenibacillaceae</taxon>
        <taxon>Paenibacillus</taxon>
    </lineage>
</organism>
<feature type="domain" description="Solute-binding protein family 5" evidence="2">
    <location>
        <begin position="177"/>
        <end position="476"/>
    </location>
</feature>
<dbReference type="InterPro" id="IPR025370">
    <property type="entry name" value="SgrR_HTH_N"/>
</dbReference>
<protein>
    <submittedName>
        <fullName evidence="4">ABC transporter substrate-binding protein</fullName>
    </submittedName>
</protein>
<dbReference type="InterPro" id="IPR000914">
    <property type="entry name" value="SBP_5_dom"/>
</dbReference>
<comment type="caution">
    <text evidence="4">The sequence shown here is derived from an EMBL/GenBank/DDBJ whole genome shotgun (WGS) entry which is preliminary data.</text>
</comment>
<evidence type="ECO:0000259" key="2">
    <source>
        <dbReference type="Pfam" id="PF00496"/>
    </source>
</evidence>
<dbReference type="Pfam" id="PF12793">
    <property type="entry name" value="SgrR_N"/>
    <property type="match status" value="1"/>
</dbReference>
<name>A0ABV5KSG9_9BACL</name>
<proteinExistence type="predicted"/>
<dbReference type="Proteomes" id="UP001589747">
    <property type="component" value="Unassembled WGS sequence"/>
</dbReference>
<dbReference type="Pfam" id="PF00496">
    <property type="entry name" value="SBP_bac_5"/>
    <property type="match status" value="1"/>
</dbReference>
<dbReference type="SUPFAM" id="SSF46785">
    <property type="entry name" value="Winged helix' DNA-binding domain"/>
    <property type="match status" value="1"/>
</dbReference>
<keyword evidence="1" id="KW-0238">DNA-binding</keyword>
<evidence type="ECO:0000259" key="3">
    <source>
        <dbReference type="Pfam" id="PF12793"/>
    </source>
</evidence>
<dbReference type="PANTHER" id="PTHR30290">
    <property type="entry name" value="PERIPLASMIC BINDING COMPONENT OF ABC TRANSPORTER"/>
    <property type="match status" value="1"/>
</dbReference>
<evidence type="ECO:0000256" key="1">
    <source>
        <dbReference type="ARBA" id="ARBA00023125"/>
    </source>
</evidence>
<dbReference type="EMBL" id="JBHMDO010000033">
    <property type="protein sequence ID" value="MFB9328169.1"/>
    <property type="molecule type" value="Genomic_DNA"/>
</dbReference>
<accession>A0ABV5KSG9</accession>
<keyword evidence="5" id="KW-1185">Reference proteome</keyword>
<dbReference type="InterPro" id="IPR036390">
    <property type="entry name" value="WH_DNA-bd_sf"/>
</dbReference>